<dbReference type="InterPro" id="IPR032466">
    <property type="entry name" value="Metal_Hydrolase"/>
</dbReference>
<evidence type="ECO:0000256" key="2">
    <source>
        <dbReference type="ARBA" id="ARBA00022723"/>
    </source>
</evidence>
<dbReference type="Proteomes" id="UP000199473">
    <property type="component" value="Unassembled WGS sequence"/>
</dbReference>
<dbReference type="GO" id="GO:0046872">
    <property type="term" value="F:metal ion binding"/>
    <property type="evidence" value="ECO:0007669"/>
    <property type="project" value="UniProtKB-KW"/>
</dbReference>
<dbReference type="CDD" id="cd01310">
    <property type="entry name" value="TatD_DNAse"/>
    <property type="match status" value="1"/>
</dbReference>
<dbReference type="InterPro" id="IPR018228">
    <property type="entry name" value="DNase_TatD-rel_CS"/>
</dbReference>
<dbReference type="AlphaFoldDB" id="A0A1I4AZG8"/>
<sequence>MYLIDSHCHLDHFQGEEQDLVVARARAAGVAEMVTIGTRLGAQAQAVRDIATRHADVWGTVGIHPHNAGERPVPSVEELLREADHPRIIGLGESGLDYFYDKSPRPVQQEGFRAHIAAARASGLPLVIHARDADADIAAILVEEHGAGAFPFLLHCFSSGADLMRTALGLGGYISFSGMLTFPKSDAIRDMAAEVPAERLLVETDSPYLAPVPLRGKRCEPAYVAHTAARLAEVRGLTLTALADLTTANFRRLFPRAAA</sequence>
<evidence type="ECO:0000256" key="3">
    <source>
        <dbReference type="ARBA" id="ARBA00022801"/>
    </source>
</evidence>
<organism evidence="5 6">
    <name type="scientific">Falsiroseomonas stagni DSM 19981</name>
    <dbReference type="NCBI Taxonomy" id="1123062"/>
    <lineage>
        <taxon>Bacteria</taxon>
        <taxon>Pseudomonadati</taxon>
        <taxon>Pseudomonadota</taxon>
        <taxon>Alphaproteobacteria</taxon>
        <taxon>Acetobacterales</taxon>
        <taxon>Roseomonadaceae</taxon>
        <taxon>Falsiroseomonas</taxon>
    </lineage>
</organism>
<dbReference type="NCBIfam" id="TIGR00010">
    <property type="entry name" value="YchF/TatD family DNA exonuclease"/>
    <property type="match status" value="1"/>
</dbReference>
<reference evidence="5 6" key="1">
    <citation type="submission" date="2016-10" db="EMBL/GenBank/DDBJ databases">
        <authorList>
            <person name="de Groot N.N."/>
        </authorList>
    </citation>
    <scope>NUCLEOTIDE SEQUENCE [LARGE SCALE GENOMIC DNA]</scope>
    <source>
        <strain evidence="5 6">DSM 19981</strain>
    </source>
</reference>
<dbReference type="InterPro" id="IPR001130">
    <property type="entry name" value="TatD-like"/>
</dbReference>
<comment type="similarity">
    <text evidence="1">Belongs to the metallo-dependent hydrolases superfamily. TatD-type hydrolase family.</text>
</comment>
<dbReference type="Gene3D" id="3.20.20.140">
    <property type="entry name" value="Metal-dependent hydrolases"/>
    <property type="match status" value="1"/>
</dbReference>
<dbReference type="GO" id="GO:0005829">
    <property type="term" value="C:cytosol"/>
    <property type="evidence" value="ECO:0007669"/>
    <property type="project" value="TreeGrafter"/>
</dbReference>
<dbReference type="EMBL" id="FOSQ01000004">
    <property type="protein sequence ID" value="SFK61834.1"/>
    <property type="molecule type" value="Genomic_DNA"/>
</dbReference>
<evidence type="ECO:0000256" key="4">
    <source>
        <dbReference type="PIRSR" id="PIRSR005902-1"/>
    </source>
</evidence>
<dbReference type="InterPro" id="IPR015991">
    <property type="entry name" value="TatD/YcfH-like"/>
</dbReference>
<dbReference type="SUPFAM" id="SSF51556">
    <property type="entry name" value="Metallo-dependent hydrolases"/>
    <property type="match status" value="1"/>
</dbReference>
<protein>
    <submittedName>
        <fullName evidence="5">TatD DNase family protein</fullName>
    </submittedName>
</protein>
<dbReference type="PANTHER" id="PTHR46124">
    <property type="entry name" value="D-AMINOACYL-TRNA DEACYLASE"/>
    <property type="match status" value="1"/>
</dbReference>
<dbReference type="Pfam" id="PF01026">
    <property type="entry name" value="TatD_DNase"/>
    <property type="match status" value="1"/>
</dbReference>
<feature type="binding site" evidence="4">
    <location>
        <position position="205"/>
    </location>
    <ligand>
        <name>a divalent metal cation</name>
        <dbReference type="ChEBI" id="CHEBI:60240"/>
        <label>1</label>
    </ligand>
</feature>
<dbReference type="FunFam" id="3.20.20.140:FF:000005">
    <property type="entry name" value="TatD family hydrolase"/>
    <property type="match status" value="1"/>
</dbReference>
<accession>A0A1I4AZG8</accession>
<feature type="binding site" evidence="4">
    <location>
        <position position="155"/>
    </location>
    <ligand>
        <name>a divalent metal cation</name>
        <dbReference type="ChEBI" id="CHEBI:60240"/>
        <label>2</label>
    </ligand>
</feature>
<feature type="binding site" evidence="4">
    <location>
        <position position="93"/>
    </location>
    <ligand>
        <name>a divalent metal cation</name>
        <dbReference type="ChEBI" id="CHEBI:60240"/>
        <label>1</label>
    </ligand>
</feature>
<dbReference type="STRING" id="1123062.SAMN02745775_104318"/>
<feature type="binding site" evidence="4">
    <location>
        <position position="129"/>
    </location>
    <ligand>
        <name>a divalent metal cation</name>
        <dbReference type="ChEBI" id="CHEBI:60240"/>
        <label>2</label>
    </ligand>
</feature>
<evidence type="ECO:0000256" key="1">
    <source>
        <dbReference type="ARBA" id="ARBA00009275"/>
    </source>
</evidence>
<dbReference type="GO" id="GO:0016788">
    <property type="term" value="F:hydrolase activity, acting on ester bonds"/>
    <property type="evidence" value="ECO:0007669"/>
    <property type="project" value="InterPro"/>
</dbReference>
<dbReference type="RefSeq" id="WP_245762080.1">
    <property type="nucleotide sequence ID" value="NZ_FOSQ01000004.1"/>
</dbReference>
<dbReference type="GO" id="GO:0004536">
    <property type="term" value="F:DNA nuclease activity"/>
    <property type="evidence" value="ECO:0007669"/>
    <property type="project" value="InterPro"/>
</dbReference>
<keyword evidence="3" id="KW-0378">Hydrolase</keyword>
<dbReference type="PIRSF" id="PIRSF005902">
    <property type="entry name" value="DNase_TatD"/>
    <property type="match status" value="1"/>
</dbReference>
<evidence type="ECO:0000313" key="5">
    <source>
        <dbReference type="EMBL" id="SFK61834.1"/>
    </source>
</evidence>
<keyword evidence="6" id="KW-1185">Reference proteome</keyword>
<feature type="binding site" evidence="4">
    <location>
        <position position="7"/>
    </location>
    <ligand>
        <name>a divalent metal cation</name>
        <dbReference type="ChEBI" id="CHEBI:60240"/>
        <label>1</label>
    </ligand>
</feature>
<dbReference type="PANTHER" id="PTHR46124:SF2">
    <property type="entry name" value="D-AMINOACYL-TRNA DEACYLASE"/>
    <property type="match status" value="1"/>
</dbReference>
<feature type="binding site" evidence="4">
    <location>
        <position position="9"/>
    </location>
    <ligand>
        <name>a divalent metal cation</name>
        <dbReference type="ChEBI" id="CHEBI:60240"/>
        <label>1</label>
    </ligand>
</feature>
<keyword evidence="2 4" id="KW-0479">Metal-binding</keyword>
<dbReference type="PROSITE" id="PS01137">
    <property type="entry name" value="TATD_1"/>
    <property type="match status" value="1"/>
</dbReference>
<proteinExistence type="inferred from homology"/>
<gene>
    <name evidence="5" type="ORF">SAMN02745775_104318</name>
</gene>
<evidence type="ECO:0000313" key="6">
    <source>
        <dbReference type="Proteomes" id="UP000199473"/>
    </source>
</evidence>
<name>A0A1I4AZG8_9PROT</name>